<name>A0A1E3SND3_9MYCO</name>
<evidence type="ECO:0000256" key="7">
    <source>
        <dbReference type="ARBA" id="ARBA00023004"/>
    </source>
</evidence>
<organism evidence="11 12">
    <name type="scientific">Mycobacterium sherrisii</name>
    <dbReference type="NCBI Taxonomy" id="243061"/>
    <lineage>
        <taxon>Bacteria</taxon>
        <taxon>Bacillati</taxon>
        <taxon>Actinomycetota</taxon>
        <taxon>Actinomycetes</taxon>
        <taxon>Mycobacteriales</taxon>
        <taxon>Mycobacteriaceae</taxon>
        <taxon>Mycobacterium</taxon>
        <taxon>Mycobacterium simiae complex</taxon>
    </lineage>
</organism>
<feature type="domain" description="2Fe-2S ferredoxin-type" evidence="9">
    <location>
        <begin position="295"/>
        <end position="376"/>
    </location>
</feature>
<dbReference type="EMBL" id="MIHC01000043">
    <property type="protein sequence ID" value="ODR03651.1"/>
    <property type="molecule type" value="Genomic_DNA"/>
</dbReference>
<dbReference type="GO" id="GO:0046872">
    <property type="term" value="F:metal ion binding"/>
    <property type="evidence" value="ECO:0007669"/>
    <property type="project" value="UniProtKB-KW"/>
</dbReference>
<keyword evidence="3" id="KW-0001">2Fe-2S</keyword>
<dbReference type="RefSeq" id="WP_069402211.1">
    <property type="nucleotide sequence ID" value="NZ_MIHC01000043.1"/>
</dbReference>
<dbReference type="GO" id="GO:0016491">
    <property type="term" value="F:oxidoreductase activity"/>
    <property type="evidence" value="ECO:0007669"/>
    <property type="project" value="UniProtKB-KW"/>
</dbReference>
<dbReference type="AlphaFoldDB" id="A0A1E3SND3"/>
<dbReference type="Pfam" id="PF00970">
    <property type="entry name" value="FAD_binding_6"/>
    <property type="match status" value="1"/>
</dbReference>
<evidence type="ECO:0000259" key="9">
    <source>
        <dbReference type="PROSITE" id="PS51085"/>
    </source>
</evidence>
<evidence type="ECO:0000313" key="11">
    <source>
        <dbReference type="EMBL" id="ODR03651.1"/>
    </source>
</evidence>
<dbReference type="Gene3D" id="3.40.50.80">
    <property type="entry name" value="Nucleotide-binding domain of ferredoxin-NADP reductase (FNR) module"/>
    <property type="match status" value="1"/>
</dbReference>
<dbReference type="InterPro" id="IPR036010">
    <property type="entry name" value="2Fe-2S_ferredoxin-like_sf"/>
</dbReference>
<dbReference type="SUPFAM" id="SSF63380">
    <property type="entry name" value="Riboflavin synthase domain-like"/>
    <property type="match status" value="1"/>
</dbReference>
<feature type="domain" description="FAD-binding FR-type" evidence="10">
    <location>
        <begin position="49"/>
        <end position="157"/>
    </location>
</feature>
<sequence>MFTQRSQTPRRSFAKTFRDRILGSDLVDLLTGPHGVDRYTELVDPIWTQGEARGKVVDVRRSTPRSVTLTIAPNDSFTTKHSVKAGQFVNVAVEIDGRWHTRCYSPANVEGSAELELTVARHGTGAAEGLVSNYLYEQARRGVVVGLAGVGGDFVLPAPGSPERPRRILLVSGGSGITPVMAMLRTLVAERHLQSQGGEIAFIHYARTPAEACYRDELHAMPGVRVLHGYTRSGRGDLDGRFGPTHLDAAMPSPDAVFVCGPNTLIEAVREHCQNVYAESFVPPALTAPANSSRGRITFAGSGIDVVDDGRSLLEQAESAGLTPENGCRMGICHTCTRRKVSGTVRSLTSGAVSTAPDEDIQICVSVPVGDVDLSL</sequence>
<keyword evidence="2" id="KW-0285">Flavoprotein</keyword>
<evidence type="ECO:0000256" key="6">
    <source>
        <dbReference type="ARBA" id="ARBA00023002"/>
    </source>
</evidence>
<gene>
    <name evidence="11" type="ORF">BHQ21_20970</name>
</gene>
<proteinExistence type="predicted"/>
<dbReference type="Pfam" id="PF00111">
    <property type="entry name" value="Fer2"/>
    <property type="match status" value="1"/>
</dbReference>
<dbReference type="SUPFAM" id="SSF54292">
    <property type="entry name" value="2Fe-2S ferredoxin-like"/>
    <property type="match status" value="1"/>
</dbReference>
<keyword evidence="7" id="KW-0408">Iron</keyword>
<evidence type="ECO:0000256" key="5">
    <source>
        <dbReference type="ARBA" id="ARBA00022827"/>
    </source>
</evidence>
<evidence type="ECO:0000259" key="10">
    <source>
        <dbReference type="PROSITE" id="PS51384"/>
    </source>
</evidence>
<dbReference type="STRING" id="243061.AWC25_18855"/>
<dbReference type="InterPro" id="IPR001433">
    <property type="entry name" value="OxRdtase_FAD/NAD-bd"/>
</dbReference>
<protein>
    <submittedName>
        <fullName evidence="11">Ferredoxin reductase</fullName>
    </submittedName>
</protein>
<dbReference type="InterPro" id="IPR050415">
    <property type="entry name" value="MRET"/>
</dbReference>
<accession>A0A1E3SND3</accession>
<keyword evidence="5" id="KW-0274">FAD</keyword>
<dbReference type="Gene3D" id="3.10.20.30">
    <property type="match status" value="1"/>
</dbReference>
<evidence type="ECO:0000256" key="1">
    <source>
        <dbReference type="ARBA" id="ARBA00001974"/>
    </source>
</evidence>
<dbReference type="CDD" id="cd00207">
    <property type="entry name" value="fer2"/>
    <property type="match status" value="1"/>
</dbReference>
<keyword evidence="8" id="KW-0411">Iron-sulfur</keyword>
<dbReference type="InterPro" id="IPR012675">
    <property type="entry name" value="Beta-grasp_dom_sf"/>
</dbReference>
<evidence type="ECO:0000313" key="12">
    <source>
        <dbReference type="Proteomes" id="UP000094224"/>
    </source>
</evidence>
<evidence type="ECO:0000256" key="4">
    <source>
        <dbReference type="ARBA" id="ARBA00022723"/>
    </source>
</evidence>
<dbReference type="InterPro" id="IPR017927">
    <property type="entry name" value="FAD-bd_FR_type"/>
</dbReference>
<dbReference type="Proteomes" id="UP000094224">
    <property type="component" value="Unassembled WGS sequence"/>
</dbReference>
<comment type="cofactor">
    <cofactor evidence="1">
        <name>FAD</name>
        <dbReference type="ChEBI" id="CHEBI:57692"/>
    </cofactor>
</comment>
<dbReference type="InterPro" id="IPR039261">
    <property type="entry name" value="FNR_nucleotide-bd"/>
</dbReference>
<dbReference type="PRINTS" id="PR00406">
    <property type="entry name" value="CYTB5RDTASE"/>
</dbReference>
<evidence type="ECO:0000256" key="8">
    <source>
        <dbReference type="ARBA" id="ARBA00023014"/>
    </source>
</evidence>
<evidence type="ECO:0000256" key="2">
    <source>
        <dbReference type="ARBA" id="ARBA00022630"/>
    </source>
</evidence>
<dbReference type="SUPFAM" id="SSF52343">
    <property type="entry name" value="Ferredoxin reductase-like, C-terminal NADP-linked domain"/>
    <property type="match status" value="1"/>
</dbReference>
<dbReference type="PROSITE" id="PS51384">
    <property type="entry name" value="FAD_FR"/>
    <property type="match status" value="1"/>
</dbReference>
<dbReference type="InterPro" id="IPR017938">
    <property type="entry name" value="Riboflavin_synthase-like_b-brl"/>
</dbReference>
<keyword evidence="4" id="KW-0479">Metal-binding</keyword>
<dbReference type="InterPro" id="IPR001041">
    <property type="entry name" value="2Fe-2S_ferredoxin-type"/>
</dbReference>
<dbReference type="PANTHER" id="PTHR47354:SF6">
    <property type="entry name" value="NADH OXIDOREDUCTASE HCR"/>
    <property type="match status" value="1"/>
</dbReference>
<keyword evidence="12" id="KW-1185">Reference proteome</keyword>
<dbReference type="Pfam" id="PF00175">
    <property type="entry name" value="NAD_binding_1"/>
    <property type="match status" value="1"/>
</dbReference>
<dbReference type="GO" id="GO:0051537">
    <property type="term" value="F:2 iron, 2 sulfur cluster binding"/>
    <property type="evidence" value="ECO:0007669"/>
    <property type="project" value="UniProtKB-KW"/>
</dbReference>
<comment type="caution">
    <text evidence="11">The sequence shown here is derived from an EMBL/GenBank/DDBJ whole genome shotgun (WGS) entry which is preliminary data.</text>
</comment>
<dbReference type="PANTHER" id="PTHR47354">
    <property type="entry name" value="NADH OXIDOREDUCTASE HCR"/>
    <property type="match status" value="1"/>
</dbReference>
<reference evidence="12" key="1">
    <citation type="submission" date="2016-09" db="EMBL/GenBank/DDBJ databases">
        <authorList>
            <person name="Greninger A.L."/>
            <person name="Jerome K.R."/>
            <person name="Mcnair B."/>
            <person name="Wallis C."/>
            <person name="Fang F."/>
        </authorList>
    </citation>
    <scope>NUCLEOTIDE SEQUENCE [LARGE SCALE GENOMIC DNA]</scope>
    <source>
        <strain evidence="12">BC1_M4</strain>
    </source>
</reference>
<evidence type="ECO:0000256" key="3">
    <source>
        <dbReference type="ARBA" id="ARBA00022714"/>
    </source>
</evidence>
<dbReference type="InterPro" id="IPR008333">
    <property type="entry name" value="Cbr1-like_FAD-bd_dom"/>
</dbReference>
<dbReference type="Gene3D" id="2.40.30.10">
    <property type="entry name" value="Translation factors"/>
    <property type="match status" value="1"/>
</dbReference>
<dbReference type="PROSITE" id="PS51085">
    <property type="entry name" value="2FE2S_FER_2"/>
    <property type="match status" value="1"/>
</dbReference>
<keyword evidence="6" id="KW-0560">Oxidoreductase</keyword>